<name>A0A1G8RQJ2_9RHOB</name>
<dbReference type="InterPro" id="IPR011711">
    <property type="entry name" value="GntR_C"/>
</dbReference>
<comment type="similarity">
    <text evidence="1">Belongs to the LDH2/MDH2 oxidoreductase family.</text>
</comment>
<keyword evidence="5" id="KW-0804">Transcription</keyword>
<dbReference type="SUPFAM" id="SSF89733">
    <property type="entry name" value="L-sulfolactate dehydrogenase-like"/>
    <property type="match status" value="1"/>
</dbReference>
<evidence type="ECO:0000256" key="4">
    <source>
        <dbReference type="ARBA" id="ARBA00023125"/>
    </source>
</evidence>
<dbReference type="SMART" id="SM00345">
    <property type="entry name" value="HTH_GNTR"/>
    <property type="match status" value="1"/>
</dbReference>
<protein>
    <submittedName>
        <fullName evidence="7">Malate/lactate/ureidoglycolate dehydrogenase, LDH2 family</fullName>
    </submittedName>
</protein>
<dbReference type="InterPro" id="IPR036390">
    <property type="entry name" value="WH_DNA-bd_sf"/>
</dbReference>
<reference evidence="7 8" key="1">
    <citation type="submission" date="2016-10" db="EMBL/GenBank/DDBJ databases">
        <authorList>
            <person name="de Groot N.N."/>
        </authorList>
    </citation>
    <scope>NUCLEOTIDE SEQUENCE [LARGE SCALE GENOMIC DNA]</scope>
    <source>
        <strain evidence="7 8">DSM 26424</strain>
    </source>
</reference>
<dbReference type="Gene3D" id="3.30.1370.60">
    <property type="entry name" value="Hypothetical oxidoreductase yiak, domain 2"/>
    <property type="match status" value="1"/>
</dbReference>
<dbReference type="PANTHER" id="PTHR11091">
    <property type="entry name" value="OXIDOREDUCTASE-RELATED"/>
    <property type="match status" value="1"/>
</dbReference>
<dbReference type="PROSITE" id="PS50949">
    <property type="entry name" value="HTH_GNTR"/>
    <property type="match status" value="1"/>
</dbReference>
<dbReference type="Pfam" id="PF07729">
    <property type="entry name" value="FCD"/>
    <property type="match status" value="1"/>
</dbReference>
<organism evidence="7 8">
    <name type="scientific">Salipiger marinus</name>
    <dbReference type="NCBI Taxonomy" id="555512"/>
    <lineage>
        <taxon>Bacteria</taxon>
        <taxon>Pseudomonadati</taxon>
        <taxon>Pseudomonadota</taxon>
        <taxon>Alphaproteobacteria</taxon>
        <taxon>Rhodobacterales</taxon>
        <taxon>Roseobacteraceae</taxon>
        <taxon>Salipiger</taxon>
    </lineage>
</organism>
<dbReference type="PANTHER" id="PTHR11091:SF0">
    <property type="entry name" value="MALATE DEHYDROGENASE"/>
    <property type="match status" value="1"/>
</dbReference>
<dbReference type="Proteomes" id="UP000199093">
    <property type="component" value="Unassembled WGS sequence"/>
</dbReference>
<dbReference type="InterPro" id="IPR003767">
    <property type="entry name" value="Malate/L-lactate_DH-like"/>
</dbReference>
<evidence type="ECO:0000313" key="7">
    <source>
        <dbReference type="EMBL" id="SDJ19183.1"/>
    </source>
</evidence>
<dbReference type="GO" id="GO:0016491">
    <property type="term" value="F:oxidoreductase activity"/>
    <property type="evidence" value="ECO:0007669"/>
    <property type="project" value="UniProtKB-KW"/>
</dbReference>
<evidence type="ECO:0000313" key="8">
    <source>
        <dbReference type="Proteomes" id="UP000199093"/>
    </source>
</evidence>
<dbReference type="RefSeq" id="WP_089850261.1">
    <property type="nucleotide sequence ID" value="NZ_FNEJ01000021.1"/>
</dbReference>
<dbReference type="EMBL" id="FNEJ01000021">
    <property type="protein sequence ID" value="SDJ19183.1"/>
    <property type="molecule type" value="Genomic_DNA"/>
</dbReference>
<dbReference type="SUPFAM" id="SSF48008">
    <property type="entry name" value="GntR ligand-binding domain-like"/>
    <property type="match status" value="1"/>
</dbReference>
<evidence type="ECO:0000259" key="6">
    <source>
        <dbReference type="PROSITE" id="PS50949"/>
    </source>
</evidence>
<evidence type="ECO:0000256" key="3">
    <source>
        <dbReference type="ARBA" id="ARBA00023015"/>
    </source>
</evidence>
<dbReference type="InterPro" id="IPR000524">
    <property type="entry name" value="Tscrpt_reg_HTH_GntR"/>
</dbReference>
<dbReference type="InterPro" id="IPR043144">
    <property type="entry name" value="Mal/L-sulf/L-lact_DH-like_ah"/>
</dbReference>
<dbReference type="OrthoDB" id="9811519at2"/>
<dbReference type="SMART" id="SM00895">
    <property type="entry name" value="FCD"/>
    <property type="match status" value="1"/>
</dbReference>
<dbReference type="GO" id="GO:0003677">
    <property type="term" value="F:DNA binding"/>
    <property type="evidence" value="ECO:0007669"/>
    <property type="project" value="UniProtKB-KW"/>
</dbReference>
<dbReference type="Pfam" id="PF02615">
    <property type="entry name" value="Ldh_2"/>
    <property type="match status" value="1"/>
</dbReference>
<dbReference type="Pfam" id="PF00392">
    <property type="entry name" value="GntR"/>
    <property type="match status" value="1"/>
</dbReference>
<evidence type="ECO:0000256" key="1">
    <source>
        <dbReference type="ARBA" id="ARBA00006056"/>
    </source>
</evidence>
<feature type="domain" description="HTH gntR-type" evidence="6">
    <location>
        <begin position="13"/>
        <end position="80"/>
    </location>
</feature>
<accession>A0A1G8RQJ2</accession>
<dbReference type="InterPro" id="IPR036388">
    <property type="entry name" value="WH-like_DNA-bd_sf"/>
</dbReference>
<keyword evidence="2" id="KW-0560">Oxidoreductase</keyword>
<proteinExistence type="inferred from homology"/>
<dbReference type="AlphaFoldDB" id="A0A1G8RQJ2"/>
<dbReference type="GO" id="GO:0003700">
    <property type="term" value="F:DNA-binding transcription factor activity"/>
    <property type="evidence" value="ECO:0007669"/>
    <property type="project" value="InterPro"/>
</dbReference>
<dbReference type="Gene3D" id="1.10.1530.10">
    <property type="match status" value="1"/>
</dbReference>
<dbReference type="InterPro" id="IPR008920">
    <property type="entry name" value="TF_FadR/GntR_C"/>
</dbReference>
<keyword evidence="4" id="KW-0238">DNA-binding</keyword>
<keyword evidence="8" id="KW-1185">Reference proteome</keyword>
<keyword evidence="3" id="KW-0805">Transcription regulation</keyword>
<sequence length="583" mass="61977">MTADLQTPREAAPKLSDHARDVIRDRIIEGDLPMGAVLRESELAALLGMSKIPVREALVQLECEGMIQMSPNRSHKVFDMTSDDIRDLGELREMLESEALRLALQRDPEALAAALRAVVDQMREALAAQDGRSYKLLDNAFHHAIFAQCGNVYLEKTHHMLSFRIQALRNRLSRDMALNDRSLGEHAALTDLVAAMDLEAALDLMRSHIRDTTQNYLAQALSAVPAAQRPPARVMLAEMERFADAAMLAAGCDDATRAAVIRALSHASIHGVDTHGYRLLPHYLEGFVGGRLVARPSVTWEQGAPGAAVLDGGDGHGARATYAAVDLAVEMARSSGTGAVAIRASSHFGAAGAYAKAVAEAGMLGFCFCNSDSFVRLQGGAEKFHGTNPIAMAGPAGEGQDPWLFDMATSAIPFNKVQLSRALGIPLPPDTASNGQGVNTTDPDEAAMLAPLGGEFGYKGAGLAGISEILSTALSGAPLSFELPPMISEDMATPRGLGAFVLALDPAAFAGLDIFTGTLRRYRDAIRGSATTAGGTVMAAGDREWSEGRRRRMSGLLLDQTAVEALTRFAGEKGIAPLEVLTR</sequence>
<evidence type="ECO:0000256" key="2">
    <source>
        <dbReference type="ARBA" id="ARBA00023002"/>
    </source>
</evidence>
<dbReference type="SUPFAM" id="SSF46785">
    <property type="entry name" value="Winged helix' DNA-binding domain"/>
    <property type="match status" value="1"/>
</dbReference>
<gene>
    <name evidence="7" type="ORF">SAMN04487993_102130</name>
</gene>
<dbReference type="InterPro" id="IPR036111">
    <property type="entry name" value="Mal/L-sulfo/L-lacto_DH-like_sf"/>
</dbReference>
<dbReference type="InterPro" id="IPR043143">
    <property type="entry name" value="Mal/L-sulf/L-lact_DH-like_NADP"/>
</dbReference>
<dbReference type="STRING" id="555512.SAMN04487993_102130"/>
<dbReference type="Gene3D" id="1.10.10.10">
    <property type="entry name" value="Winged helix-like DNA-binding domain superfamily/Winged helix DNA-binding domain"/>
    <property type="match status" value="1"/>
</dbReference>
<dbReference type="Gene3D" id="1.20.120.530">
    <property type="entry name" value="GntR ligand-binding domain-like"/>
    <property type="match status" value="1"/>
</dbReference>
<evidence type="ECO:0000256" key="5">
    <source>
        <dbReference type="ARBA" id="ARBA00023163"/>
    </source>
</evidence>